<evidence type="ECO:0000313" key="3">
    <source>
        <dbReference type="Proteomes" id="UP000317715"/>
    </source>
</evidence>
<reference evidence="2 3" key="1">
    <citation type="submission" date="2019-06" db="EMBL/GenBank/DDBJ databases">
        <title>Whole genome shotgun sequence of Paenarthrobacter aurescens NBRC 12136.</title>
        <authorList>
            <person name="Hosoyama A."/>
            <person name="Uohara A."/>
            <person name="Ohji S."/>
            <person name="Ichikawa N."/>
        </authorList>
    </citation>
    <scope>NUCLEOTIDE SEQUENCE [LARGE SCALE GENOMIC DNA]</scope>
    <source>
        <strain evidence="2 3">NBRC 12136</strain>
    </source>
</reference>
<comment type="caution">
    <text evidence="2">The sequence shown here is derived from an EMBL/GenBank/DDBJ whole genome shotgun (WGS) entry which is preliminary data.</text>
</comment>
<evidence type="ECO:0000313" key="2">
    <source>
        <dbReference type="EMBL" id="GEB20789.1"/>
    </source>
</evidence>
<dbReference type="AlphaFoldDB" id="A0A4Y3NPV8"/>
<keyword evidence="3" id="KW-1185">Reference proteome</keyword>
<name>A0A4Y3NPV8_PAEAU</name>
<gene>
    <name evidence="2" type="ORF">AAU01_35440</name>
</gene>
<dbReference type="Proteomes" id="UP000317715">
    <property type="component" value="Unassembled WGS sequence"/>
</dbReference>
<accession>A0A4Y3NPV8</accession>
<sequence length="243" mass="25097">MVAPSAERLPSQAKTPEPKAVQIISPATAAAAVGRLRRVKSASLAINTEAATMNSTTTRLHSDGKGPRTNVNTRDATADAEAATKARTAHSRERLGSACTDVEPVFRLLSKNGTPAVAAQAAGMAVRGTLMVMRSLANHQLPATKAGSKAYRPTVTATAAPTKSNARSIRRDLSLTDAVIHAAPIQAPADANENRRSNASSCEVFTAAGAQAVLGDVEASEEAALGGNGWGLRAAAWARLNNQ</sequence>
<protein>
    <submittedName>
        <fullName evidence="2">Uncharacterized protein</fullName>
    </submittedName>
</protein>
<proteinExistence type="predicted"/>
<feature type="region of interest" description="Disordered" evidence="1">
    <location>
        <begin position="55"/>
        <end position="79"/>
    </location>
</feature>
<dbReference type="EMBL" id="BJMD01000026">
    <property type="protein sequence ID" value="GEB20789.1"/>
    <property type="molecule type" value="Genomic_DNA"/>
</dbReference>
<organism evidence="2 3">
    <name type="scientific">Paenarthrobacter aurescens</name>
    <name type="common">Arthrobacter aurescens</name>
    <dbReference type="NCBI Taxonomy" id="43663"/>
    <lineage>
        <taxon>Bacteria</taxon>
        <taxon>Bacillati</taxon>
        <taxon>Actinomycetota</taxon>
        <taxon>Actinomycetes</taxon>
        <taxon>Micrococcales</taxon>
        <taxon>Micrococcaceae</taxon>
        <taxon>Paenarthrobacter</taxon>
    </lineage>
</organism>
<feature type="region of interest" description="Disordered" evidence="1">
    <location>
        <begin position="1"/>
        <end position="20"/>
    </location>
</feature>
<evidence type="ECO:0000256" key="1">
    <source>
        <dbReference type="SAM" id="MobiDB-lite"/>
    </source>
</evidence>